<feature type="transmembrane region" description="Helical" evidence="4">
    <location>
        <begin position="306"/>
        <end position="323"/>
    </location>
</feature>
<feature type="transmembrane region" description="Helical" evidence="4">
    <location>
        <begin position="175"/>
        <end position="196"/>
    </location>
</feature>
<feature type="transmembrane region" description="Helical" evidence="4">
    <location>
        <begin position="394"/>
        <end position="414"/>
    </location>
</feature>
<dbReference type="AlphaFoldDB" id="A0A947GCW2"/>
<dbReference type="InterPro" id="IPR020846">
    <property type="entry name" value="MFS_dom"/>
</dbReference>
<comment type="caution">
    <text evidence="6">The sequence shown here is derived from an EMBL/GenBank/DDBJ whole genome shotgun (WGS) entry which is preliminary data.</text>
</comment>
<feature type="transmembrane region" description="Helical" evidence="4">
    <location>
        <begin position="20"/>
        <end position="40"/>
    </location>
</feature>
<feature type="transmembrane region" description="Helical" evidence="4">
    <location>
        <begin position="229"/>
        <end position="247"/>
    </location>
</feature>
<evidence type="ECO:0000256" key="2">
    <source>
        <dbReference type="ARBA" id="ARBA00022989"/>
    </source>
</evidence>
<evidence type="ECO:0000256" key="1">
    <source>
        <dbReference type="ARBA" id="ARBA00022692"/>
    </source>
</evidence>
<dbReference type="SUPFAM" id="SSF103473">
    <property type="entry name" value="MFS general substrate transporter"/>
    <property type="match status" value="1"/>
</dbReference>
<protein>
    <submittedName>
        <fullName evidence="6">Oxalate/formate MFS antiporter</fullName>
    </submittedName>
</protein>
<gene>
    <name evidence="6" type="primary">oxlT</name>
    <name evidence="6" type="ORF">KL771_09110</name>
</gene>
<feature type="transmembrane region" description="Helical" evidence="4">
    <location>
        <begin position="267"/>
        <end position="285"/>
    </location>
</feature>
<name>A0A947GCW2_9HYPH</name>
<dbReference type="GO" id="GO:0016020">
    <property type="term" value="C:membrane"/>
    <property type="evidence" value="ECO:0007669"/>
    <property type="project" value="InterPro"/>
</dbReference>
<dbReference type="CDD" id="cd17353">
    <property type="entry name" value="MFS_OFA_like"/>
    <property type="match status" value="1"/>
</dbReference>
<feature type="transmembrane region" description="Helical" evidence="4">
    <location>
        <begin position="112"/>
        <end position="132"/>
    </location>
</feature>
<dbReference type="PANTHER" id="PTHR11360">
    <property type="entry name" value="MONOCARBOXYLATE TRANSPORTER"/>
    <property type="match status" value="1"/>
</dbReference>
<dbReference type="Proteomes" id="UP000766595">
    <property type="component" value="Unassembled WGS sequence"/>
</dbReference>
<keyword evidence="7" id="KW-1185">Reference proteome</keyword>
<dbReference type="PANTHER" id="PTHR11360:SF304">
    <property type="entry name" value="MFS DOMAIN-CONTAINING PROTEIN"/>
    <property type="match status" value="1"/>
</dbReference>
<reference evidence="6 7" key="1">
    <citation type="submission" date="2021-06" db="EMBL/GenBank/DDBJ databases">
        <authorList>
            <person name="Grouzdev D.S."/>
            <person name="Koziaeva V."/>
        </authorList>
    </citation>
    <scope>NUCLEOTIDE SEQUENCE [LARGE SCALE GENOMIC DNA]</scope>
    <source>
        <strain evidence="6 7">22</strain>
    </source>
</reference>
<proteinExistence type="predicted"/>
<accession>A0A947GCW2</accession>
<evidence type="ECO:0000256" key="3">
    <source>
        <dbReference type="ARBA" id="ARBA00023136"/>
    </source>
</evidence>
<dbReference type="Gene3D" id="1.20.1250.20">
    <property type="entry name" value="MFS general substrate transporter like domains"/>
    <property type="match status" value="2"/>
</dbReference>
<keyword evidence="2 4" id="KW-1133">Transmembrane helix</keyword>
<feature type="transmembrane region" description="Helical" evidence="4">
    <location>
        <begin position="144"/>
        <end position="169"/>
    </location>
</feature>
<dbReference type="InterPro" id="IPR011701">
    <property type="entry name" value="MFS"/>
</dbReference>
<keyword evidence="1 4" id="KW-0812">Transmembrane</keyword>
<evidence type="ECO:0000259" key="5">
    <source>
        <dbReference type="PROSITE" id="PS50850"/>
    </source>
</evidence>
<evidence type="ECO:0000313" key="7">
    <source>
        <dbReference type="Proteomes" id="UP000766595"/>
    </source>
</evidence>
<evidence type="ECO:0000313" key="6">
    <source>
        <dbReference type="EMBL" id="MBT9289611.1"/>
    </source>
</evidence>
<feature type="transmembrane region" description="Helical" evidence="4">
    <location>
        <begin position="329"/>
        <end position="348"/>
    </location>
</feature>
<feature type="transmembrane region" description="Helical" evidence="4">
    <location>
        <begin position="60"/>
        <end position="80"/>
    </location>
</feature>
<evidence type="ECO:0000256" key="4">
    <source>
        <dbReference type="SAM" id="Phobius"/>
    </source>
</evidence>
<dbReference type="InterPro" id="IPR050327">
    <property type="entry name" value="Proton-linked_MCT"/>
</dbReference>
<feature type="transmembrane region" description="Helical" evidence="4">
    <location>
        <begin position="360"/>
        <end position="382"/>
    </location>
</feature>
<dbReference type="GO" id="GO:0019531">
    <property type="term" value="F:oxalate transmembrane transporter activity"/>
    <property type="evidence" value="ECO:0007669"/>
    <property type="project" value="InterPro"/>
</dbReference>
<dbReference type="InterPro" id="IPR026355">
    <property type="entry name" value="Oxa/Form_antiport"/>
</dbReference>
<sequence length="436" mass="46778">MPISAQGEAASARVSDGFRWTQLVIGVVCMTMIANLQYGWTFFVPDIQKQFGWNRDAIQWAFTLFVLFETWLVPVEGWFVDKYGPRVVVVFGGVLCAVGWVINSYATTLTMFYVGQVVAGIGAGGVYGTCVGNALKWFPDKRGLAAGITAAGFGAGSALTVAPIQAMIADKGFQAAFFSFGIGQGVIVVIMAMFLLSPKAGQVPPPVVNAAVVQTRRNYSPAEVLRQPIFWLMYFMFVIVGAGGLMVTANLKPIAADLHIDKTPVTLMGVTMAAVTFAATLDRILNGLTRPFFGWVSDKIGRENTMFIAFGMEGIGIYLLYLWGHDPVWFVLLSGFVFFAWGEIYSLFPSTCTDTFGSKFAATNAGLLYTAKGTAALLVPFANAMQQSHGTWDAVFLIAAGANILASLLAIAVLKPWRAGVIRKGQAEMGPIGAAA</sequence>
<dbReference type="EMBL" id="JAHHZF010000004">
    <property type="protein sequence ID" value="MBT9289611.1"/>
    <property type="molecule type" value="Genomic_DNA"/>
</dbReference>
<feature type="domain" description="Major facilitator superfamily (MFS) profile" evidence="5">
    <location>
        <begin position="1"/>
        <end position="418"/>
    </location>
</feature>
<organism evidence="6 7">
    <name type="scientific">Prosthecodimorpha staleyi</name>
    <dbReference type="NCBI Taxonomy" id="2840188"/>
    <lineage>
        <taxon>Bacteria</taxon>
        <taxon>Pseudomonadati</taxon>
        <taxon>Pseudomonadota</taxon>
        <taxon>Alphaproteobacteria</taxon>
        <taxon>Hyphomicrobiales</taxon>
        <taxon>Ancalomicrobiaceae</taxon>
        <taxon>Prosthecodimorpha</taxon>
    </lineage>
</organism>
<dbReference type="Pfam" id="PF07690">
    <property type="entry name" value="MFS_1"/>
    <property type="match status" value="1"/>
</dbReference>
<dbReference type="InterPro" id="IPR036259">
    <property type="entry name" value="MFS_trans_sf"/>
</dbReference>
<dbReference type="RefSeq" id="WP_261968231.1">
    <property type="nucleotide sequence ID" value="NZ_JAHHZF010000004.1"/>
</dbReference>
<feature type="transmembrane region" description="Helical" evidence="4">
    <location>
        <begin position="87"/>
        <end position="106"/>
    </location>
</feature>
<keyword evidence="3 4" id="KW-0472">Membrane</keyword>
<dbReference type="NCBIfam" id="TIGR04259">
    <property type="entry name" value="oxa_formateAnti"/>
    <property type="match status" value="1"/>
</dbReference>
<dbReference type="PROSITE" id="PS50850">
    <property type="entry name" value="MFS"/>
    <property type="match status" value="1"/>
</dbReference>